<evidence type="ECO:0000313" key="3">
    <source>
        <dbReference type="Proteomes" id="UP000007058"/>
    </source>
</evidence>
<dbReference type="AlphaFoldDB" id="Q2W2R4"/>
<dbReference type="SUPFAM" id="SSF48452">
    <property type="entry name" value="TPR-like"/>
    <property type="match status" value="1"/>
</dbReference>
<dbReference type="InterPro" id="IPR019734">
    <property type="entry name" value="TPR_rpt"/>
</dbReference>
<dbReference type="KEGG" id="mag:amb3057"/>
<feature type="region of interest" description="Disordered" evidence="1">
    <location>
        <begin position="1"/>
        <end position="30"/>
    </location>
</feature>
<gene>
    <name evidence="2" type="ordered locus">amb3057</name>
</gene>
<evidence type="ECO:0000313" key="2">
    <source>
        <dbReference type="EMBL" id="BAE51861.1"/>
    </source>
</evidence>
<sequence length="503" mass="52909">MKRRAVSSRRPAGGGISSWTGGSEPAPPCQTEIPRLHLGMTALALLLAACTSPVYVDRGVAEEAPPLALNAVSFHLSEAWAARPPSCVAVLPLTGPEGEAAVDPARIEAVRRAIHAHLAPQGRRDVKPARVDFILDRLTAAQREDRAEIGRALKCEALISGQVTESGRQFLGVYSRVAVGAQLRMVRAGTGDVLWEGSHVATLHAGGLPVSPIGVAMGIFEAARNMDDEQVLRATDDLARRLVSTIPDSGIVALDDPAEPPAPVRAQPLSPEAPRKAGLEAFLDETAAQPPDERRARLIQALELGRFGDMARVPLLDALVATPGARPEDFLRYTDALAEAGDYAGALARAEQAVARDDSLASAHFAVGRMRIKLGEPARAESHIIRAVALEGGNGTFLNGLGYVNSLQGRGERALAAYDMAIRANPANGFAYYNSGVILLGQGDRKAAADAFYGAGLAYVRTGHYGQAGKALADLKDLSGPGLDLAREIDTIQGALAALEKKG</sequence>
<dbReference type="Gene3D" id="1.25.40.10">
    <property type="entry name" value="Tetratricopeptide repeat domain"/>
    <property type="match status" value="1"/>
</dbReference>
<name>Q2W2R4_PARM1</name>
<protein>
    <submittedName>
        <fullName evidence="2">Uncharacterized protein</fullName>
    </submittedName>
</protein>
<dbReference type="EMBL" id="AP007255">
    <property type="protein sequence ID" value="BAE51861.1"/>
    <property type="molecule type" value="Genomic_DNA"/>
</dbReference>
<accession>Q2W2R4</accession>
<reference evidence="2 3" key="1">
    <citation type="journal article" date="2005" name="DNA Res.">
        <title>Complete genome sequence of the facultative anaerobic magnetotactic bacterium Magnetospirillum sp. strain AMB-1.</title>
        <authorList>
            <person name="Matsunaga T."/>
            <person name="Okamura Y."/>
            <person name="Fukuda Y."/>
            <person name="Wahyudi A.T."/>
            <person name="Murase Y."/>
            <person name="Takeyama H."/>
        </authorList>
    </citation>
    <scope>NUCLEOTIDE SEQUENCE [LARGE SCALE GENOMIC DNA]</scope>
    <source>
        <strain evidence="3">ATCC 700264 / AMB-1</strain>
    </source>
</reference>
<dbReference type="Gene3D" id="3.40.50.10610">
    <property type="entry name" value="ABC-type transport auxiliary lipoprotein component"/>
    <property type="match status" value="1"/>
</dbReference>
<dbReference type="Proteomes" id="UP000007058">
    <property type="component" value="Chromosome"/>
</dbReference>
<keyword evidence="3" id="KW-1185">Reference proteome</keyword>
<dbReference type="STRING" id="342108.amb3057"/>
<dbReference type="HOGENOM" id="CLU_541643_0_0_5"/>
<proteinExistence type="predicted"/>
<organism evidence="2 3">
    <name type="scientific">Paramagnetospirillum magneticum (strain ATCC 700264 / AMB-1)</name>
    <name type="common">Magnetospirillum magneticum</name>
    <dbReference type="NCBI Taxonomy" id="342108"/>
    <lineage>
        <taxon>Bacteria</taxon>
        <taxon>Pseudomonadati</taxon>
        <taxon>Pseudomonadota</taxon>
        <taxon>Alphaproteobacteria</taxon>
        <taxon>Rhodospirillales</taxon>
        <taxon>Magnetospirillaceae</taxon>
        <taxon>Paramagnetospirillum</taxon>
    </lineage>
</organism>
<dbReference type="InterPro" id="IPR011990">
    <property type="entry name" value="TPR-like_helical_dom_sf"/>
</dbReference>
<dbReference type="SMART" id="SM00028">
    <property type="entry name" value="TPR"/>
    <property type="match status" value="2"/>
</dbReference>
<dbReference type="Pfam" id="PF13432">
    <property type="entry name" value="TPR_16"/>
    <property type="match status" value="1"/>
</dbReference>
<evidence type="ECO:0000256" key="1">
    <source>
        <dbReference type="SAM" id="MobiDB-lite"/>
    </source>
</evidence>